<sequence>MNRTTDKPTSERTTGGCLCGSVRYSFGGAPLLTAICHCRHCQRQSGSAFGIVAAVPEADFDLQGETRTFHDSSDSGRTVARVFCPACGSPILSTIEPMPGIMLIKAGTLDDPTGLHPAIEVYCDRALPFLPALAGTERHAGSNI</sequence>
<protein>
    <submittedName>
        <fullName evidence="6">Aldehyde-activating protein</fullName>
    </submittedName>
</protein>
<dbReference type="PANTHER" id="PTHR33337">
    <property type="entry name" value="GFA DOMAIN-CONTAINING PROTEIN"/>
    <property type="match status" value="1"/>
</dbReference>
<dbReference type="Pfam" id="PF04828">
    <property type="entry name" value="GFA"/>
    <property type="match status" value="1"/>
</dbReference>
<dbReference type="GO" id="GO:0046872">
    <property type="term" value="F:metal ion binding"/>
    <property type="evidence" value="ECO:0007669"/>
    <property type="project" value="UniProtKB-KW"/>
</dbReference>
<evidence type="ECO:0000256" key="1">
    <source>
        <dbReference type="ARBA" id="ARBA00005495"/>
    </source>
</evidence>
<evidence type="ECO:0000259" key="5">
    <source>
        <dbReference type="PROSITE" id="PS51891"/>
    </source>
</evidence>
<gene>
    <name evidence="6" type="ORF">AN936_11005</name>
</gene>
<evidence type="ECO:0000256" key="4">
    <source>
        <dbReference type="ARBA" id="ARBA00023239"/>
    </source>
</evidence>
<proteinExistence type="inferred from homology"/>
<keyword evidence="4" id="KW-0456">Lyase</keyword>
<dbReference type="InterPro" id="IPR006913">
    <property type="entry name" value="CENP-V/GFA"/>
</dbReference>
<dbReference type="PROSITE" id="PS51891">
    <property type="entry name" value="CENP_V_GFA"/>
    <property type="match status" value="1"/>
</dbReference>
<comment type="similarity">
    <text evidence="1">Belongs to the Gfa family.</text>
</comment>
<feature type="domain" description="CENP-V/GFA" evidence="5">
    <location>
        <begin position="13"/>
        <end position="119"/>
    </location>
</feature>
<dbReference type="RefSeq" id="WP_054588181.1">
    <property type="nucleotide sequence ID" value="NZ_CP012700.1"/>
</dbReference>
<dbReference type="Proteomes" id="UP000058074">
    <property type="component" value="Chromosome"/>
</dbReference>
<reference evidence="6 7" key="1">
    <citation type="journal article" date="2015" name="Genome Announc.">
        <title>Complete Genome Sequence of Polypropylene Glycol- and Polyethylene Glycol-Degrading Sphingopyxis macrogoltabida Strain EY-1.</title>
        <authorList>
            <person name="Ohtsubo Y."/>
            <person name="Nagata Y."/>
            <person name="Numata M."/>
            <person name="Tsuchikane K."/>
            <person name="Hosoyama A."/>
            <person name="Yamazoe A."/>
            <person name="Tsuda M."/>
            <person name="Fujita N."/>
            <person name="Kawai F."/>
        </authorList>
    </citation>
    <scope>NUCLEOTIDE SEQUENCE [LARGE SCALE GENOMIC DNA]</scope>
    <source>
        <strain evidence="6 7">EY-1</strain>
    </source>
</reference>
<evidence type="ECO:0000313" key="7">
    <source>
        <dbReference type="Proteomes" id="UP000058074"/>
    </source>
</evidence>
<dbReference type="GO" id="GO:0016846">
    <property type="term" value="F:carbon-sulfur lyase activity"/>
    <property type="evidence" value="ECO:0007669"/>
    <property type="project" value="InterPro"/>
</dbReference>
<dbReference type="InterPro" id="IPR011057">
    <property type="entry name" value="Mss4-like_sf"/>
</dbReference>
<organism evidence="6 7">
    <name type="scientific">Sphingopyxis macrogoltabida</name>
    <name type="common">Sphingomonas macrogoltabidus</name>
    <dbReference type="NCBI Taxonomy" id="33050"/>
    <lineage>
        <taxon>Bacteria</taxon>
        <taxon>Pseudomonadati</taxon>
        <taxon>Pseudomonadota</taxon>
        <taxon>Alphaproteobacteria</taxon>
        <taxon>Sphingomonadales</taxon>
        <taxon>Sphingomonadaceae</taxon>
        <taxon>Sphingopyxis</taxon>
    </lineage>
</organism>
<accession>A0A0N9UBA5</accession>
<keyword evidence="3" id="KW-0862">Zinc</keyword>
<dbReference type="EMBL" id="CP012700">
    <property type="protein sequence ID" value="ALH80878.1"/>
    <property type="molecule type" value="Genomic_DNA"/>
</dbReference>
<evidence type="ECO:0000256" key="2">
    <source>
        <dbReference type="ARBA" id="ARBA00022723"/>
    </source>
</evidence>
<evidence type="ECO:0000256" key="3">
    <source>
        <dbReference type="ARBA" id="ARBA00022833"/>
    </source>
</evidence>
<dbReference type="AlphaFoldDB" id="A0A0N9UBA5"/>
<dbReference type="PATRIC" id="fig|33050.5.peg.2278"/>
<dbReference type="PANTHER" id="PTHR33337:SF40">
    <property type="entry name" value="CENP-V_GFA DOMAIN-CONTAINING PROTEIN-RELATED"/>
    <property type="match status" value="1"/>
</dbReference>
<dbReference type="Gene3D" id="3.90.1590.10">
    <property type="entry name" value="glutathione-dependent formaldehyde- activating enzyme (gfa)"/>
    <property type="match status" value="1"/>
</dbReference>
<dbReference type="KEGG" id="smag:AN936_11005"/>
<dbReference type="OrthoDB" id="7186766at2"/>
<evidence type="ECO:0000313" key="6">
    <source>
        <dbReference type="EMBL" id="ALH80878.1"/>
    </source>
</evidence>
<dbReference type="SUPFAM" id="SSF51316">
    <property type="entry name" value="Mss4-like"/>
    <property type="match status" value="1"/>
</dbReference>
<name>A0A0N9UBA5_SPHMC</name>
<keyword evidence="2" id="KW-0479">Metal-binding</keyword>